<gene>
    <name evidence="3" type="primary">LOC115227863</name>
</gene>
<evidence type="ECO:0000259" key="1">
    <source>
        <dbReference type="Pfam" id="PF17906"/>
    </source>
</evidence>
<organism evidence="2 3">
    <name type="scientific">Octopus sinensis</name>
    <name type="common">East Asian common octopus</name>
    <dbReference type="NCBI Taxonomy" id="2607531"/>
    <lineage>
        <taxon>Eukaryota</taxon>
        <taxon>Metazoa</taxon>
        <taxon>Spiralia</taxon>
        <taxon>Lophotrochozoa</taxon>
        <taxon>Mollusca</taxon>
        <taxon>Cephalopoda</taxon>
        <taxon>Coleoidea</taxon>
        <taxon>Octopodiformes</taxon>
        <taxon>Octopoda</taxon>
        <taxon>Incirrata</taxon>
        <taxon>Octopodidae</taxon>
        <taxon>Octopus</taxon>
    </lineage>
</organism>
<sequence>MSLDQSPIRLCILYEFKRNTSAIEATRIICFVYRNEALRVRTCQRYFGEFHCGCISFVDSSQSDRSNSVNVQVIKHLHELGSILKHCQWFPLSLIASHLNSRVAFDGD</sequence>
<dbReference type="AlphaFoldDB" id="A0A6P7U0D5"/>
<accession>A0A6P7U0D5</accession>
<feature type="domain" description="Mos1 transposase HTH" evidence="1">
    <location>
        <begin position="8"/>
        <end position="53"/>
    </location>
</feature>
<dbReference type="RefSeq" id="XP_029654436.1">
    <property type="nucleotide sequence ID" value="XM_029798576.1"/>
</dbReference>
<proteinExistence type="predicted"/>
<evidence type="ECO:0000313" key="3">
    <source>
        <dbReference type="RefSeq" id="XP_029654436.1"/>
    </source>
</evidence>
<dbReference type="Proteomes" id="UP000515154">
    <property type="component" value="Unplaced"/>
</dbReference>
<dbReference type="Pfam" id="PF17906">
    <property type="entry name" value="HTH_48"/>
    <property type="match status" value="1"/>
</dbReference>
<dbReference type="Gene3D" id="1.10.10.1450">
    <property type="match status" value="1"/>
</dbReference>
<dbReference type="InterPro" id="IPR041426">
    <property type="entry name" value="Mos1_HTH"/>
</dbReference>
<name>A0A6P7U0D5_9MOLL</name>
<evidence type="ECO:0000313" key="2">
    <source>
        <dbReference type="Proteomes" id="UP000515154"/>
    </source>
</evidence>
<reference evidence="3" key="1">
    <citation type="submission" date="2025-08" db="UniProtKB">
        <authorList>
            <consortium name="RefSeq"/>
        </authorList>
    </citation>
    <scope>IDENTIFICATION</scope>
</reference>
<protein>
    <submittedName>
        <fullName evidence="3">Uncharacterized protein LOC115227863</fullName>
    </submittedName>
</protein>
<keyword evidence="2" id="KW-1185">Reference proteome</keyword>
<dbReference type="KEGG" id="osn:115227863"/>